<keyword evidence="2" id="KW-1185">Reference proteome</keyword>
<name>A0A8B8E441_CRAVI</name>
<evidence type="ECO:0000256" key="1">
    <source>
        <dbReference type="ARBA" id="ARBA00009952"/>
    </source>
</evidence>
<dbReference type="Pfam" id="PF05811">
    <property type="entry name" value="DUF842"/>
    <property type="match status" value="1"/>
</dbReference>
<dbReference type="InterPro" id="IPR008560">
    <property type="entry name" value="DUF842_euk"/>
</dbReference>
<dbReference type="Proteomes" id="UP000694844">
    <property type="component" value="Chromosome 4"/>
</dbReference>
<accession>A0A8B8E441</accession>
<dbReference type="GeneID" id="111131044"/>
<evidence type="ECO:0000313" key="3">
    <source>
        <dbReference type="RefSeq" id="XP_022334081.1"/>
    </source>
</evidence>
<dbReference type="AlphaFoldDB" id="A0A8B8E441"/>
<dbReference type="PANTHER" id="PTHR21096">
    <property type="entry name" value="PROTEIN FAM136A"/>
    <property type="match status" value="1"/>
</dbReference>
<gene>
    <name evidence="3" type="primary">LOC111131044</name>
</gene>
<dbReference type="OrthoDB" id="9975421at2759"/>
<proteinExistence type="inferred from homology"/>
<sequence length="145" mass="16654">MAHTVEDSQARVRDAFNKMMEGIDKDIIRQRQADMHTCAAKCYSDRKSPIESVERCANSCNAKLQEASVFVQREVESFQNRISRCAMDCQDAARDRITDKTTESDVQLYKEDMERCVVKCVDTHIAQLPSLEKRLRLGLTKGKYD</sequence>
<dbReference type="RefSeq" id="XP_022334081.1">
    <property type="nucleotide sequence ID" value="XM_022478373.1"/>
</dbReference>
<organism evidence="2 3">
    <name type="scientific">Crassostrea virginica</name>
    <name type="common">Eastern oyster</name>
    <dbReference type="NCBI Taxonomy" id="6565"/>
    <lineage>
        <taxon>Eukaryota</taxon>
        <taxon>Metazoa</taxon>
        <taxon>Spiralia</taxon>
        <taxon>Lophotrochozoa</taxon>
        <taxon>Mollusca</taxon>
        <taxon>Bivalvia</taxon>
        <taxon>Autobranchia</taxon>
        <taxon>Pteriomorphia</taxon>
        <taxon>Ostreida</taxon>
        <taxon>Ostreoidea</taxon>
        <taxon>Ostreidae</taxon>
        <taxon>Crassostrea</taxon>
    </lineage>
</organism>
<dbReference type="PANTHER" id="PTHR21096:SF0">
    <property type="entry name" value="PROTEIN FAM136A"/>
    <property type="match status" value="1"/>
</dbReference>
<reference evidence="3" key="1">
    <citation type="submission" date="2025-08" db="UniProtKB">
        <authorList>
            <consortium name="RefSeq"/>
        </authorList>
    </citation>
    <scope>IDENTIFICATION</scope>
    <source>
        <tissue evidence="3">Whole sample</tissue>
    </source>
</reference>
<dbReference type="KEGG" id="cvn:111131044"/>
<protein>
    <submittedName>
        <fullName evidence="3">Protein FAM136A-like</fullName>
    </submittedName>
</protein>
<evidence type="ECO:0000313" key="2">
    <source>
        <dbReference type="Proteomes" id="UP000694844"/>
    </source>
</evidence>
<dbReference type="GO" id="GO:0005737">
    <property type="term" value="C:cytoplasm"/>
    <property type="evidence" value="ECO:0007669"/>
    <property type="project" value="TreeGrafter"/>
</dbReference>
<comment type="similarity">
    <text evidence="1">Belongs to the FAM136 family.</text>
</comment>